<dbReference type="PROSITE" id="PS51387">
    <property type="entry name" value="FAD_PCMH"/>
    <property type="match status" value="1"/>
</dbReference>
<feature type="domain" description="FAD-binding PCMH-type" evidence="3">
    <location>
        <begin position="1"/>
        <end position="179"/>
    </location>
</feature>
<dbReference type="EMBL" id="LN829119">
    <property type="protein sequence ID" value="CPR15034.1"/>
    <property type="molecule type" value="Genomic_DNA"/>
</dbReference>
<reference evidence="5" key="1">
    <citation type="submission" date="2015-02" db="EMBL/GenBank/DDBJ databases">
        <authorList>
            <person name="Chooi Y.-H."/>
        </authorList>
    </citation>
    <scope>NUCLEOTIDE SEQUENCE [LARGE SCALE GENOMIC DNA]</scope>
    <source>
        <strain evidence="5">strain Y</strain>
    </source>
</reference>
<dbReference type="Proteomes" id="UP000033187">
    <property type="component" value="Chromosome 1"/>
</dbReference>
<keyword evidence="1" id="KW-0285">Flavoprotein</keyword>
<dbReference type="InterPro" id="IPR036318">
    <property type="entry name" value="FAD-bd_PCMH-like_sf"/>
</dbReference>
<keyword evidence="5" id="KW-1185">Reference proteome</keyword>
<gene>
    <name evidence="4" type="ORF">YBN1229_v1_0179</name>
</gene>
<keyword evidence="2" id="KW-0274">FAD</keyword>
<dbReference type="Gene3D" id="3.30.465.10">
    <property type="match status" value="1"/>
</dbReference>
<dbReference type="InterPro" id="IPR006094">
    <property type="entry name" value="Oxid_FAD_bind_N"/>
</dbReference>
<organism evidence="4 5">
    <name type="scientific">Candidatus Filomicrobium marinum</name>
    <dbReference type="NCBI Taxonomy" id="1608628"/>
    <lineage>
        <taxon>Bacteria</taxon>
        <taxon>Pseudomonadati</taxon>
        <taxon>Pseudomonadota</taxon>
        <taxon>Alphaproteobacteria</taxon>
        <taxon>Hyphomicrobiales</taxon>
        <taxon>Hyphomicrobiaceae</taxon>
        <taxon>Filomicrobium</taxon>
    </lineage>
</organism>
<dbReference type="InterPro" id="IPR016166">
    <property type="entry name" value="FAD-bd_PCMH"/>
</dbReference>
<dbReference type="InterPro" id="IPR016169">
    <property type="entry name" value="FAD-bd_PCMH_sub2"/>
</dbReference>
<dbReference type="SUPFAM" id="SSF56176">
    <property type="entry name" value="FAD-binding/transporter-associated domain-like"/>
    <property type="match status" value="1"/>
</dbReference>
<dbReference type="PANTHER" id="PTHR11748:SF103">
    <property type="entry name" value="GLYCOLATE OXIDASE SUBUNIT GLCE"/>
    <property type="match status" value="1"/>
</dbReference>
<dbReference type="InterPro" id="IPR016164">
    <property type="entry name" value="FAD-linked_Oxase-like_C"/>
</dbReference>
<evidence type="ECO:0000259" key="3">
    <source>
        <dbReference type="PROSITE" id="PS51387"/>
    </source>
</evidence>
<dbReference type="AlphaFoldDB" id="A0A0D6JAY8"/>
<proteinExistence type="predicted"/>
<evidence type="ECO:0000256" key="2">
    <source>
        <dbReference type="ARBA" id="ARBA00022827"/>
    </source>
</evidence>
<protein>
    <submittedName>
        <fullName evidence="4">FAD-linked oxidase</fullName>
    </submittedName>
</protein>
<evidence type="ECO:0000313" key="4">
    <source>
        <dbReference type="EMBL" id="CPR15034.1"/>
    </source>
</evidence>
<dbReference type="KEGG" id="fiy:BN1229_v1_0179"/>
<dbReference type="PANTHER" id="PTHR11748">
    <property type="entry name" value="D-LACTATE DEHYDROGENASE"/>
    <property type="match status" value="1"/>
</dbReference>
<dbReference type="KEGG" id="fil:BN1229_v1_0175"/>
<dbReference type="SUPFAM" id="SSF55103">
    <property type="entry name" value="FAD-linked oxidases, C-terminal domain"/>
    <property type="match status" value="1"/>
</dbReference>
<dbReference type="Pfam" id="PF01565">
    <property type="entry name" value="FAD_binding_4"/>
    <property type="match status" value="1"/>
</dbReference>
<sequence>MRPAAGWELQNMLLPMIDRQMSVEIVGSGSKRAIGRPFQAAAQLTTAAMQGIWLYEPTELVMSAQAGTPLAQVEATLASNGQMLSFEPIDLGPTTGGPRGTQTIGSIFASNSSGSRRITAGAARDNLLGIEAVNGRAELFHAGGRVMKNVTGVDLCRGLAGSWGTLAVLTAVTFKVLPWPEAAATLVYFGLPDDIGTEVMCAAMRLPYEVSGAVHLSQALARRLEHEGLRRQGRSITALRIENFRSSIGYRSEALKDALKVYGDPAVLDTTDSLSFWGELRHLSVMPYNRDTCLWRISTAPTAGPKVVAAIKRHMPAEAYYDWSGGLIWVEVPASADAGASDIRRAVAVNGGHATLIRAEPEVRASVEVFQPQAPAVEKLMRGLKDAFDPYRVLNPGRMYASF</sequence>
<name>A0A0D6JAY8_9HYPH</name>
<dbReference type="GO" id="GO:0071949">
    <property type="term" value="F:FAD binding"/>
    <property type="evidence" value="ECO:0007669"/>
    <property type="project" value="InterPro"/>
</dbReference>
<dbReference type="GO" id="GO:0003824">
    <property type="term" value="F:catalytic activity"/>
    <property type="evidence" value="ECO:0007669"/>
    <property type="project" value="InterPro"/>
</dbReference>
<accession>A0A0D6JAY8</accession>
<evidence type="ECO:0000313" key="5">
    <source>
        <dbReference type="Proteomes" id="UP000033187"/>
    </source>
</evidence>
<evidence type="ECO:0000256" key="1">
    <source>
        <dbReference type="ARBA" id="ARBA00022630"/>
    </source>
</evidence>